<keyword evidence="2" id="KW-0732">Signal</keyword>
<dbReference type="PANTHER" id="PTHR43308:SF5">
    <property type="entry name" value="S-LAYER PROTEIN _ PEPTIDOGLYCAN ENDO-BETA-N-ACETYLGLUCOSAMINIDASE"/>
    <property type="match status" value="1"/>
</dbReference>
<evidence type="ECO:0000256" key="1">
    <source>
        <dbReference type="SAM" id="MobiDB-lite"/>
    </source>
</evidence>
<dbReference type="EMBL" id="JADEWL010000157">
    <property type="protein sequence ID" value="MBE9216328.1"/>
    <property type="molecule type" value="Genomic_DNA"/>
</dbReference>
<dbReference type="Proteomes" id="UP000620559">
    <property type="component" value="Unassembled WGS sequence"/>
</dbReference>
<gene>
    <name evidence="4" type="ORF">IQ247_27320</name>
</gene>
<comment type="caution">
    <text evidence="4">The sequence shown here is derived from an EMBL/GenBank/DDBJ whole genome shotgun (WGS) entry which is preliminary data.</text>
</comment>
<dbReference type="AlphaFoldDB" id="A0A8J7F630"/>
<reference evidence="4" key="1">
    <citation type="submission" date="2020-10" db="EMBL/GenBank/DDBJ databases">
        <authorList>
            <person name="Castelo-Branco R."/>
            <person name="Eusebio N."/>
            <person name="Adriana R."/>
            <person name="Vieira A."/>
            <person name="Brugerolle De Fraissinette N."/>
            <person name="Rezende De Castro R."/>
            <person name="Schneider M.P."/>
            <person name="Vasconcelos V."/>
            <person name="Leao P.N."/>
        </authorList>
    </citation>
    <scope>NUCLEOTIDE SEQUENCE</scope>
    <source>
        <strain evidence="4">LEGE 06105</strain>
    </source>
</reference>
<dbReference type="InterPro" id="IPR001119">
    <property type="entry name" value="SLH_dom"/>
</dbReference>
<dbReference type="Pfam" id="PF00395">
    <property type="entry name" value="SLH"/>
    <property type="match status" value="3"/>
</dbReference>
<proteinExistence type="predicted"/>
<evidence type="ECO:0000256" key="2">
    <source>
        <dbReference type="SAM" id="SignalP"/>
    </source>
</evidence>
<sequence length="240" mass="26746">MGKFISTLSLVFLIQGFPTNAYAQQEQNTEQKPNLVNLEEQPQNTPQSSNAIKQVVAANLMTNYSDGNFYPERLVSRAELATIMVKTFRLDRRNIPPEDVTVADVPSSHWAYKDIQTVLKTGIMRGYRGNLFFPNQRVTRAEGLAIFAQAYGVFQFSDDTVTDILSNYSDVESIPNWARRAIATVVAEGFINDTQGKLNPLKPMTRGDIASVLSEYLERQQQQPNTPVVPGGSVNPQPGF</sequence>
<dbReference type="PANTHER" id="PTHR43308">
    <property type="entry name" value="OUTER MEMBRANE PROTEIN ALPHA-RELATED"/>
    <property type="match status" value="1"/>
</dbReference>
<name>A0A8J7F630_9CYAN</name>
<dbReference type="InterPro" id="IPR051465">
    <property type="entry name" value="Cell_Envelope_Struct_Comp"/>
</dbReference>
<feature type="domain" description="SLH" evidence="3">
    <location>
        <begin position="98"/>
        <end position="161"/>
    </location>
</feature>
<feature type="domain" description="SLH" evidence="3">
    <location>
        <begin position="35"/>
        <end position="97"/>
    </location>
</feature>
<evidence type="ECO:0000313" key="4">
    <source>
        <dbReference type="EMBL" id="MBE9216328.1"/>
    </source>
</evidence>
<accession>A0A8J7F630</accession>
<evidence type="ECO:0000259" key="3">
    <source>
        <dbReference type="PROSITE" id="PS51272"/>
    </source>
</evidence>
<feature type="chain" id="PRO_5035297690" evidence="2">
    <location>
        <begin position="24"/>
        <end position="240"/>
    </location>
</feature>
<feature type="domain" description="SLH" evidence="3">
    <location>
        <begin position="165"/>
        <end position="227"/>
    </location>
</feature>
<organism evidence="4 5">
    <name type="scientific">Plectonema cf. radiosum LEGE 06105</name>
    <dbReference type="NCBI Taxonomy" id="945769"/>
    <lineage>
        <taxon>Bacteria</taxon>
        <taxon>Bacillati</taxon>
        <taxon>Cyanobacteriota</taxon>
        <taxon>Cyanophyceae</taxon>
        <taxon>Oscillatoriophycideae</taxon>
        <taxon>Oscillatoriales</taxon>
        <taxon>Microcoleaceae</taxon>
        <taxon>Plectonema</taxon>
    </lineage>
</organism>
<keyword evidence="5" id="KW-1185">Reference proteome</keyword>
<feature type="region of interest" description="Disordered" evidence="1">
    <location>
        <begin position="221"/>
        <end position="240"/>
    </location>
</feature>
<protein>
    <submittedName>
        <fullName evidence="4">S-layer homology domain-containing protein</fullName>
    </submittedName>
</protein>
<evidence type="ECO:0000313" key="5">
    <source>
        <dbReference type="Proteomes" id="UP000620559"/>
    </source>
</evidence>
<dbReference type="PROSITE" id="PS51272">
    <property type="entry name" value="SLH"/>
    <property type="match status" value="3"/>
</dbReference>
<feature type="signal peptide" evidence="2">
    <location>
        <begin position="1"/>
        <end position="23"/>
    </location>
</feature>